<keyword evidence="4" id="KW-0720">Serine protease</keyword>
<sequence>MVERGVIFVTSASNGGPAFSTTAAPGSTTSCSIAVGAYLGPEMCDIMYSTLAKIDDDGIMFPFSSRGPTTDGALGVSVSAPGGTERLRGTSMSSPNACGAIACLVSAMKRSNLPISPFRVSSTAKLEYGHGLLQIDSAFNFLKEMPENFVPNSLVTVELIVNEVNASSSRRPPFTCQRGIYIRELFQSATPTDYIVQVFPKFATGSTENTAKVDFEKKVALSSTADYLQHPALFTLTNCKQNFMFNQVRVDPTRLPKGQMHFTEIVAFDVDCRACGPIFRLPITICVPIVLSEADDYRISLSSLKLKPGNSHRIFVHAPDGAVYGKFSVKSNIADKVTNCSLQTMQIVHSLSVKHSRSTRTLAIEPNMQEEGFVLLKGGLTTEICLTKVFKCPGEASLDFNFAFHGSRPQTSLLTLFSAEQAHRVMFINRLRYEVLSPTLTFRHICRAMRPIDATIRALPGQRDRWIDDQQMFVLSLVYSFAVTKPAEFIFEIPGITDYLYENTFCGILMQIFTSTKQFCGAVGAYPEKHTVKLEKTANSNNYRLVVQLRHFSLSVLERFKDIHVIAKQRLSSPISMDSAYFSIFGATTGEGPKTNGIGMRPGQSCAVYFPQIPENKFPKGLIKSGDYLSGVISLAKSNNENLLRSVQFPVRYFIAELEKQQNGGKETSAVLCTSVNVTKGKEEKQFGEVQYREMLLEKQIQLLPKIVDESLADSLFRALTVEHPDNLPLMTAHLKRLAGTNNKDATRSNVSRILELSDKILDVAKVEEVQQFFGTRTDIAELDLLIKSEMVKRKEVIIEALYLRANCVCDAHLLISTQNVPDIFRRGFQCATEQPKVEEEEEEEATQDNKKGQEVKKKLKVGEGEKIVVKEEGELRNERNVVIPDRRKTPSPTNDETFAEAITLEELDKACTRFLKWSTENDPKALLITAKHSVAHGHYGIALKALKKLTDDKANNGTLSSISLHTAVSELTDALRWSHISAHLQNALLVKHRATYRPF</sequence>
<dbReference type="InterPro" id="IPR048383">
    <property type="entry name" value="TPPII_Ig-like-1"/>
</dbReference>
<evidence type="ECO:0000256" key="3">
    <source>
        <dbReference type="ARBA" id="ARBA00022801"/>
    </source>
</evidence>
<dbReference type="PROSITE" id="PS51257">
    <property type="entry name" value="PROKAR_LIPOPROTEIN"/>
    <property type="match status" value="1"/>
</dbReference>
<evidence type="ECO:0000313" key="12">
    <source>
        <dbReference type="WBParaSite" id="GPLIN_000681900"/>
    </source>
</evidence>
<reference evidence="12" key="3">
    <citation type="submission" date="2016-06" db="UniProtKB">
        <authorList>
            <consortium name="WormBaseParasite"/>
        </authorList>
    </citation>
    <scope>IDENTIFICATION</scope>
</reference>
<organism evidence="11 12">
    <name type="scientific">Globodera pallida</name>
    <name type="common">Potato cyst nematode worm</name>
    <name type="synonym">Heterodera pallida</name>
    <dbReference type="NCBI Taxonomy" id="36090"/>
    <lineage>
        <taxon>Eukaryota</taxon>
        <taxon>Metazoa</taxon>
        <taxon>Ecdysozoa</taxon>
        <taxon>Nematoda</taxon>
        <taxon>Chromadorea</taxon>
        <taxon>Rhabditida</taxon>
        <taxon>Tylenchina</taxon>
        <taxon>Tylenchomorpha</taxon>
        <taxon>Tylenchoidea</taxon>
        <taxon>Heteroderidae</taxon>
        <taxon>Heteroderinae</taxon>
        <taxon>Globodera</taxon>
    </lineage>
</organism>
<evidence type="ECO:0000313" key="11">
    <source>
        <dbReference type="Proteomes" id="UP000050741"/>
    </source>
</evidence>
<protein>
    <submittedName>
        <fullName evidence="12">Tripeptidyl-peptidase 2</fullName>
    </submittedName>
</protein>
<comment type="similarity">
    <text evidence="1 5">Belongs to the peptidase S8 family.</text>
</comment>
<dbReference type="PANTHER" id="PTHR43806">
    <property type="entry name" value="PEPTIDASE S8"/>
    <property type="match status" value="1"/>
</dbReference>
<comment type="caution">
    <text evidence="5">Lacks conserved residue(s) required for the propagation of feature annotation.</text>
</comment>
<dbReference type="PROSITE" id="PS00138">
    <property type="entry name" value="SUBTILASE_SER"/>
    <property type="match status" value="1"/>
</dbReference>
<dbReference type="PROSITE" id="PS51892">
    <property type="entry name" value="SUBTILASE"/>
    <property type="match status" value="1"/>
</dbReference>
<dbReference type="InterPro" id="IPR000209">
    <property type="entry name" value="Peptidase_S8/S53_dom"/>
</dbReference>
<evidence type="ECO:0000256" key="5">
    <source>
        <dbReference type="PROSITE-ProRule" id="PRU01240"/>
    </source>
</evidence>
<keyword evidence="2" id="KW-0645">Protease</keyword>
<dbReference type="Pfam" id="PF21316">
    <property type="entry name" value="TPPII_GBD"/>
    <property type="match status" value="1"/>
</dbReference>
<evidence type="ECO:0000256" key="4">
    <source>
        <dbReference type="ARBA" id="ARBA00022825"/>
    </source>
</evidence>
<evidence type="ECO:0000256" key="2">
    <source>
        <dbReference type="ARBA" id="ARBA00022670"/>
    </source>
</evidence>
<dbReference type="GO" id="GO:0008240">
    <property type="term" value="F:tripeptidyl-peptidase activity"/>
    <property type="evidence" value="ECO:0007669"/>
    <property type="project" value="TreeGrafter"/>
</dbReference>
<dbReference type="WBParaSite" id="GPLIN_000681900">
    <property type="protein sequence ID" value="GPLIN_000681900"/>
    <property type="gene ID" value="GPLIN_000681900"/>
</dbReference>
<evidence type="ECO:0000259" key="8">
    <source>
        <dbReference type="Pfam" id="PF12580"/>
    </source>
</evidence>
<dbReference type="Gene3D" id="1.25.40.710">
    <property type="match status" value="1"/>
</dbReference>
<dbReference type="SUPFAM" id="SSF52743">
    <property type="entry name" value="Subtilisin-like"/>
    <property type="match status" value="1"/>
</dbReference>
<dbReference type="InterPro" id="IPR050131">
    <property type="entry name" value="Peptidase_S8_subtilisin-like"/>
</dbReference>
<dbReference type="InterPro" id="IPR022229">
    <property type="entry name" value="TPPII_Ig-like-2"/>
</dbReference>
<name>A0A183C1S5_GLOPA</name>
<dbReference type="Gene3D" id="3.40.50.200">
    <property type="entry name" value="Peptidase S8/S53 domain"/>
    <property type="match status" value="1"/>
</dbReference>
<evidence type="ECO:0000259" key="9">
    <source>
        <dbReference type="Pfam" id="PF21223"/>
    </source>
</evidence>
<dbReference type="Pfam" id="PF00082">
    <property type="entry name" value="Peptidase_S8"/>
    <property type="match status" value="1"/>
</dbReference>
<evidence type="ECO:0000256" key="1">
    <source>
        <dbReference type="ARBA" id="ARBA00011073"/>
    </source>
</evidence>
<evidence type="ECO:0000259" key="10">
    <source>
        <dbReference type="Pfam" id="PF21316"/>
    </source>
</evidence>
<dbReference type="Pfam" id="PF12580">
    <property type="entry name" value="TPPII"/>
    <property type="match status" value="1"/>
</dbReference>
<feature type="region of interest" description="Disordered" evidence="6">
    <location>
        <begin position="835"/>
        <end position="856"/>
    </location>
</feature>
<dbReference type="GO" id="GO:0005829">
    <property type="term" value="C:cytosol"/>
    <property type="evidence" value="ECO:0007669"/>
    <property type="project" value="TreeGrafter"/>
</dbReference>
<keyword evidence="3" id="KW-0378">Hydrolase</keyword>
<dbReference type="InterPro" id="IPR048384">
    <property type="entry name" value="TPPII_GBD"/>
</dbReference>
<dbReference type="PANTHER" id="PTHR43806:SF14">
    <property type="entry name" value="TRIPEPTIDYL-PEPTIDASE 2"/>
    <property type="match status" value="1"/>
</dbReference>
<dbReference type="Pfam" id="PF21223">
    <property type="entry name" value="TPPII_Ig-like-1"/>
    <property type="match status" value="1"/>
</dbReference>
<feature type="domain" description="Tripeptidyl-peptidase II first Ig-like" evidence="9">
    <location>
        <begin position="177"/>
        <end position="285"/>
    </location>
</feature>
<dbReference type="InterPro" id="IPR023828">
    <property type="entry name" value="Peptidase_S8_Ser-AS"/>
</dbReference>
<dbReference type="InterPro" id="IPR036852">
    <property type="entry name" value="Peptidase_S8/S53_dom_sf"/>
</dbReference>
<evidence type="ECO:0000256" key="6">
    <source>
        <dbReference type="SAM" id="MobiDB-lite"/>
    </source>
</evidence>
<dbReference type="GO" id="GO:0006508">
    <property type="term" value="P:proteolysis"/>
    <property type="evidence" value="ECO:0007669"/>
    <property type="project" value="UniProtKB-KW"/>
</dbReference>
<feature type="domain" description="Tripeptidyl-peptidase II galactose-binding" evidence="10">
    <location>
        <begin position="307"/>
        <end position="388"/>
    </location>
</feature>
<reference evidence="11" key="1">
    <citation type="submission" date="2013-12" db="EMBL/GenBank/DDBJ databases">
        <authorList>
            <person name="Aslett M."/>
        </authorList>
    </citation>
    <scope>NUCLEOTIDE SEQUENCE [LARGE SCALE GENOMIC DNA]</scope>
    <source>
        <strain evidence="11">Lindley</strain>
    </source>
</reference>
<dbReference type="InterPro" id="IPR046939">
    <property type="entry name" value="TPPII_C_sf"/>
</dbReference>
<proteinExistence type="inferred from homology"/>
<dbReference type="GO" id="GO:0004252">
    <property type="term" value="F:serine-type endopeptidase activity"/>
    <property type="evidence" value="ECO:0007669"/>
    <property type="project" value="InterPro"/>
</dbReference>
<keyword evidence="11" id="KW-1185">Reference proteome</keyword>
<feature type="domain" description="Tripeptidyl peptidase II second Ig-like" evidence="8">
    <location>
        <begin position="430"/>
        <end position="621"/>
    </location>
</feature>
<dbReference type="Proteomes" id="UP000050741">
    <property type="component" value="Unassembled WGS sequence"/>
</dbReference>
<evidence type="ECO:0000259" key="7">
    <source>
        <dbReference type="Pfam" id="PF00082"/>
    </source>
</evidence>
<dbReference type="Gene3D" id="2.60.40.3170">
    <property type="match status" value="1"/>
</dbReference>
<dbReference type="AlphaFoldDB" id="A0A183C1S5"/>
<reference evidence="11" key="2">
    <citation type="submission" date="2014-05" db="EMBL/GenBank/DDBJ databases">
        <title>The genome and life-stage specific transcriptomes of Globodera pallida elucidate key aspects of plant parasitism by a cyst nematode.</title>
        <authorList>
            <person name="Cotton J.A."/>
            <person name="Lilley C.J."/>
            <person name="Jones L.M."/>
            <person name="Kikuchi T."/>
            <person name="Reid A.J."/>
            <person name="Thorpe P."/>
            <person name="Tsai I.J."/>
            <person name="Beasley H."/>
            <person name="Blok V."/>
            <person name="Cock P.J.A."/>
            <person name="Van den Akker S.E."/>
            <person name="Holroyd N."/>
            <person name="Hunt M."/>
            <person name="Mantelin S."/>
            <person name="Naghra H."/>
            <person name="Pain A."/>
            <person name="Palomares-Rius J.E."/>
            <person name="Zarowiecki M."/>
            <person name="Berriman M."/>
            <person name="Jones J.T."/>
            <person name="Urwin P.E."/>
        </authorList>
    </citation>
    <scope>NUCLEOTIDE SEQUENCE [LARGE SCALE GENOMIC DNA]</scope>
    <source>
        <strain evidence="11">Lindley</strain>
    </source>
</reference>
<dbReference type="InterPro" id="IPR046940">
    <property type="entry name" value="TPPII_Ig-like_sf"/>
</dbReference>
<accession>A0A183C1S5</accession>
<feature type="domain" description="Peptidase S8/S53" evidence="7">
    <location>
        <begin position="3"/>
        <end position="109"/>
    </location>
</feature>